<evidence type="ECO:0000256" key="1">
    <source>
        <dbReference type="ARBA" id="ARBA00000553"/>
    </source>
</evidence>
<dbReference type="InterPro" id="IPR038371">
    <property type="entry name" value="Cu_polyphenol_OxRdtase_sf"/>
</dbReference>
<evidence type="ECO:0000256" key="6">
    <source>
        <dbReference type="ARBA" id="ARBA00022833"/>
    </source>
</evidence>
<evidence type="ECO:0000256" key="3">
    <source>
        <dbReference type="ARBA" id="ARBA00022679"/>
    </source>
</evidence>
<dbReference type="PANTHER" id="PTHR30616">
    <property type="entry name" value="UNCHARACTERIZED PROTEIN YFIH"/>
    <property type="match status" value="1"/>
</dbReference>
<dbReference type="AlphaFoldDB" id="A0A8J3FZL9"/>
<comment type="catalytic activity">
    <reaction evidence="8">
        <text>adenosine + phosphate = alpha-D-ribose 1-phosphate + adenine</text>
        <dbReference type="Rhea" id="RHEA:27642"/>
        <dbReference type="ChEBI" id="CHEBI:16335"/>
        <dbReference type="ChEBI" id="CHEBI:16708"/>
        <dbReference type="ChEBI" id="CHEBI:43474"/>
        <dbReference type="ChEBI" id="CHEBI:57720"/>
        <dbReference type="EC" id="2.4.2.1"/>
    </reaction>
    <physiologicalReaction direction="left-to-right" evidence="8">
        <dbReference type="Rhea" id="RHEA:27643"/>
    </physiologicalReaction>
</comment>
<dbReference type="GO" id="GO:0017061">
    <property type="term" value="F:S-methyl-5-thioadenosine phosphorylase activity"/>
    <property type="evidence" value="ECO:0007669"/>
    <property type="project" value="UniProtKB-EC"/>
</dbReference>
<dbReference type="NCBIfam" id="TIGR00726">
    <property type="entry name" value="peptidoglycan editing factor PgeF"/>
    <property type="match status" value="1"/>
</dbReference>
<keyword evidence="6" id="KW-0862">Zinc</keyword>
<dbReference type="Proteomes" id="UP000634004">
    <property type="component" value="Unassembled WGS sequence"/>
</dbReference>
<name>A0A8J3FZL9_9PROT</name>
<evidence type="ECO:0000256" key="2">
    <source>
        <dbReference type="ARBA" id="ARBA00007353"/>
    </source>
</evidence>
<reference evidence="11" key="2">
    <citation type="submission" date="2020-09" db="EMBL/GenBank/DDBJ databases">
        <authorList>
            <person name="Sun Q."/>
            <person name="Kim S."/>
        </authorList>
    </citation>
    <scope>NUCLEOTIDE SEQUENCE</scope>
    <source>
        <strain evidence="11">KCTC 32513</strain>
    </source>
</reference>
<dbReference type="SUPFAM" id="SSF64438">
    <property type="entry name" value="CNF1/YfiH-like putative cysteine hydrolases"/>
    <property type="match status" value="1"/>
</dbReference>
<dbReference type="Pfam" id="PF02578">
    <property type="entry name" value="Cu-oxidase_4"/>
    <property type="match status" value="1"/>
</dbReference>
<gene>
    <name evidence="11" type="ORF">GCM10009069_01490</name>
</gene>
<evidence type="ECO:0000256" key="7">
    <source>
        <dbReference type="ARBA" id="ARBA00047989"/>
    </source>
</evidence>
<dbReference type="GO" id="GO:0005507">
    <property type="term" value="F:copper ion binding"/>
    <property type="evidence" value="ECO:0007669"/>
    <property type="project" value="TreeGrafter"/>
</dbReference>
<evidence type="ECO:0000256" key="4">
    <source>
        <dbReference type="ARBA" id="ARBA00022723"/>
    </source>
</evidence>
<sequence length="249" mass="26448">MTIFTTHPNLKSRHLFAGRQGGVSTGIYASLNTGLYSGDDPEAVNQNRALVCEALGAGHLVSLRQIHSDDVEIIESPPTEPIRADGLVTKTPGLAISAQSADCGPLLLEDTDAGVIAACHAGWRGALSGIVESTIAAMCEVGAHPDNISAVLGPCISQPNYEAGDAFMAEFTDVNADYAKYFVSGPSGIPHFDLPAFILSRLADCGVENRNWVGQCTYADEAKFFSYRRNTHQGLEGYGRNISAIVLPH</sequence>
<dbReference type="InterPro" id="IPR003730">
    <property type="entry name" value="Cu_polyphenol_OxRdtase"/>
</dbReference>
<protein>
    <recommendedName>
        <fullName evidence="10">Purine nucleoside phosphorylase</fullName>
    </recommendedName>
</protein>
<dbReference type="PANTHER" id="PTHR30616:SF2">
    <property type="entry name" value="PURINE NUCLEOSIDE PHOSPHORYLASE LACC1"/>
    <property type="match status" value="1"/>
</dbReference>
<evidence type="ECO:0000256" key="9">
    <source>
        <dbReference type="ARBA" id="ARBA00049893"/>
    </source>
</evidence>
<evidence type="ECO:0000313" key="12">
    <source>
        <dbReference type="Proteomes" id="UP000634004"/>
    </source>
</evidence>
<organism evidence="11 12">
    <name type="scientific">Algimonas arctica</name>
    <dbReference type="NCBI Taxonomy" id="1479486"/>
    <lineage>
        <taxon>Bacteria</taxon>
        <taxon>Pseudomonadati</taxon>
        <taxon>Pseudomonadota</taxon>
        <taxon>Alphaproteobacteria</taxon>
        <taxon>Maricaulales</taxon>
        <taxon>Robiginitomaculaceae</taxon>
        <taxon>Algimonas</taxon>
    </lineage>
</organism>
<evidence type="ECO:0000256" key="5">
    <source>
        <dbReference type="ARBA" id="ARBA00022801"/>
    </source>
</evidence>
<accession>A0A8J3FZL9</accession>
<dbReference type="GO" id="GO:0016787">
    <property type="term" value="F:hydrolase activity"/>
    <property type="evidence" value="ECO:0007669"/>
    <property type="project" value="UniProtKB-KW"/>
</dbReference>
<keyword evidence="5" id="KW-0378">Hydrolase</keyword>
<comment type="catalytic activity">
    <reaction evidence="1">
        <text>inosine + phosphate = alpha-D-ribose 1-phosphate + hypoxanthine</text>
        <dbReference type="Rhea" id="RHEA:27646"/>
        <dbReference type="ChEBI" id="CHEBI:17368"/>
        <dbReference type="ChEBI" id="CHEBI:17596"/>
        <dbReference type="ChEBI" id="CHEBI:43474"/>
        <dbReference type="ChEBI" id="CHEBI:57720"/>
        <dbReference type="EC" id="2.4.2.1"/>
    </reaction>
    <physiologicalReaction direction="left-to-right" evidence="1">
        <dbReference type="Rhea" id="RHEA:27647"/>
    </physiologicalReaction>
</comment>
<dbReference type="Gene3D" id="3.60.140.10">
    <property type="entry name" value="CNF1/YfiH-like putative cysteine hydrolases"/>
    <property type="match status" value="1"/>
</dbReference>
<keyword evidence="12" id="KW-1185">Reference proteome</keyword>
<proteinExistence type="inferred from homology"/>
<comment type="caution">
    <text evidence="11">The sequence shown here is derived from an EMBL/GenBank/DDBJ whole genome shotgun (WGS) entry which is preliminary data.</text>
</comment>
<reference evidence="11" key="1">
    <citation type="journal article" date="2014" name="Int. J. Syst. Evol. Microbiol.">
        <title>Complete genome sequence of Corynebacterium casei LMG S-19264T (=DSM 44701T), isolated from a smear-ripened cheese.</title>
        <authorList>
            <consortium name="US DOE Joint Genome Institute (JGI-PGF)"/>
            <person name="Walter F."/>
            <person name="Albersmeier A."/>
            <person name="Kalinowski J."/>
            <person name="Ruckert C."/>
        </authorList>
    </citation>
    <scope>NUCLEOTIDE SEQUENCE</scope>
    <source>
        <strain evidence="11">KCTC 32513</strain>
    </source>
</reference>
<evidence type="ECO:0000313" key="11">
    <source>
        <dbReference type="EMBL" id="GHA82086.1"/>
    </source>
</evidence>
<dbReference type="CDD" id="cd16833">
    <property type="entry name" value="YfiH"/>
    <property type="match status" value="1"/>
</dbReference>
<comment type="catalytic activity">
    <reaction evidence="7">
        <text>adenosine + H2O + H(+) = inosine + NH4(+)</text>
        <dbReference type="Rhea" id="RHEA:24408"/>
        <dbReference type="ChEBI" id="CHEBI:15377"/>
        <dbReference type="ChEBI" id="CHEBI:15378"/>
        <dbReference type="ChEBI" id="CHEBI:16335"/>
        <dbReference type="ChEBI" id="CHEBI:17596"/>
        <dbReference type="ChEBI" id="CHEBI:28938"/>
        <dbReference type="EC" id="3.5.4.4"/>
    </reaction>
    <physiologicalReaction direction="left-to-right" evidence="7">
        <dbReference type="Rhea" id="RHEA:24409"/>
    </physiologicalReaction>
</comment>
<keyword evidence="3" id="KW-0808">Transferase</keyword>
<evidence type="ECO:0000256" key="8">
    <source>
        <dbReference type="ARBA" id="ARBA00048968"/>
    </source>
</evidence>
<evidence type="ECO:0000256" key="10">
    <source>
        <dbReference type="RuleBase" id="RU361274"/>
    </source>
</evidence>
<comment type="catalytic activity">
    <reaction evidence="9">
        <text>S-methyl-5'-thioadenosine + phosphate = 5-(methylsulfanyl)-alpha-D-ribose 1-phosphate + adenine</text>
        <dbReference type="Rhea" id="RHEA:11852"/>
        <dbReference type="ChEBI" id="CHEBI:16708"/>
        <dbReference type="ChEBI" id="CHEBI:17509"/>
        <dbReference type="ChEBI" id="CHEBI:43474"/>
        <dbReference type="ChEBI" id="CHEBI:58533"/>
        <dbReference type="EC" id="2.4.2.28"/>
    </reaction>
    <physiologicalReaction direction="left-to-right" evidence="9">
        <dbReference type="Rhea" id="RHEA:11853"/>
    </physiologicalReaction>
</comment>
<dbReference type="InterPro" id="IPR011324">
    <property type="entry name" value="Cytotoxic_necrot_fac-like_cat"/>
</dbReference>
<keyword evidence="4" id="KW-0479">Metal-binding</keyword>
<comment type="similarity">
    <text evidence="2 10">Belongs to the purine nucleoside phosphorylase YfiH/LACC1 family.</text>
</comment>
<dbReference type="EMBL" id="BMZH01000001">
    <property type="protein sequence ID" value="GHA82086.1"/>
    <property type="molecule type" value="Genomic_DNA"/>
</dbReference>